<keyword evidence="4" id="KW-0862">Zinc</keyword>
<keyword evidence="8" id="KW-1185">Reference proteome</keyword>
<comment type="caution">
    <text evidence="7">The sequence shown here is derived from an EMBL/GenBank/DDBJ whole genome shotgun (WGS) entry which is preliminary data.</text>
</comment>
<dbReference type="SUPFAM" id="SSF102712">
    <property type="entry name" value="JAB1/MPN domain"/>
    <property type="match status" value="1"/>
</dbReference>
<feature type="domain" description="MPN" evidence="6">
    <location>
        <begin position="2"/>
        <end position="131"/>
    </location>
</feature>
<dbReference type="InterPro" id="IPR037518">
    <property type="entry name" value="MPN"/>
</dbReference>
<dbReference type="InterPro" id="IPR000555">
    <property type="entry name" value="JAMM/MPN+_dom"/>
</dbReference>
<accession>A0ABP9KQG4</accession>
<reference evidence="8" key="1">
    <citation type="journal article" date="2019" name="Int. J. Syst. Evol. Microbiol.">
        <title>The Global Catalogue of Microorganisms (GCM) 10K type strain sequencing project: providing services to taxonomists for standard genome sequencing and annotation.</title>
        <authorList>
            <consortium name="The Broad Institute Genomics Platform"/>
            <consortium name="The Broad Institute Genome Sequencing Center for Infectious Disease"/>
            <person name="Wu L."/>
            <person name="Ma J."/>
        </authorList>
    </citation>
    <scope>NUCLEOTIDE SEQUENCE [LARGE SCALE GENOMIC DNA]</scope>
    <source>
        <strain evidence="8">JCM 18014</strain>
    </source>
</reference>
<dbReference type="SMART" id="SM00232">
    <property type="entry name" value="JAB_MPN"/>
    <property type="match status" value="1"/>
</dbReference>
<protein>
    <submittedName>
        <fullName evidence="7">Desampylase</fullName>
    </submittedName>
</protein>
<name>A0ABP9KQG4_9SPHN</name>
<organism evidence="7 8">
    <name type="scientific">Erythrobacter westpacificensis</name>
    <dbReference type="NCBI Taxonomy" id="1055231"/>
    <lineage>
        <taxon>Bacteria</taxon>
        <taxon>Pseudomonadati</taxon>
        <taxon>Pseudomonadota</taxon>
        <taxon>Alphaproteobacteria</taxon>
        <taxon>Sphingomonadales</taxon>
        <taxon>Erythrobacteraceae</taxon>
        <taxon>Erythrobacter/Porphyrobacter group</taxon>
        <taxon>Erythrobacter</taxon>
    </lineage>
</organism>
<dbReference type="Pfam" id="PF14464">
    <property type="entry name" value="Prok-JAB"/>
    <property type="match status" value="1"/>
</dbReference>
<keyword evidence="2" id="KW-0479">Metal-binding</keyword>
<keyword evidence="5" id="KW-0482">Metalloprotease</keyword>
<evidence type="ECO:0000256" key="2">
    <source>
        <dbReference type="ARBA" id="ARBA00022723"/>
    </source>
</evidence>
<dbReference type="Proteomes" id="UP001500518">
    <property type="component" value="Unassembled WGS sequence"/>
</dbReference>
<dbReference type="PANTHER" id="PTHR34858">
    <property type="entry name" value="CYSO-CYSTEINE PEPTIDASE"/>
    <property type="match status" value="1"/>
</dbReference>
<dbReference type="PANTHER" id="PTHR34858:SF1">
    <property type="entry name" value="CYSO-CYSTEINE PEPTIDASE"/>
    <property type="match status" value="1"/>
</dbReference>
<keyword evidence="1" id="KW-0645">Protease</keyword>
<evidence type="ECO:0000256" key="4">
    <source>
        <dbReference type="ARBA" id="ARBA00022833"/>
    </source>
</evidence>
<evidence type="ECO:0000256" key="1">
    <source>
        <dbReference type="ARBA" id="ARBA00022670"/>
    </source>
</evidence>
<dbReference type="EMBL" id="BAABHV010000022">
    <property type="protein sequence ID" value="GAA5061492.1"/>
    <property type="molecule type" value="Genomic_DNA"/>
</dbReference>
<gene>
    <name evidence="7" type="ORF">GCM10023208_30900</name>
</gene>
<evidence type="ECO:0000313" key="8">
    <source>
        <dbReference type="Proteomes" id="UP001500518"/>
    </source>
</evidence>
<dbReference type="RefSeq" id="WP_346033902.1">
    <property type="nucleotide sequence ID" value="NZ_BAABHV010000022.1"/>
</dbReference>
<proteinExistence type="predicted"/>
<dbReference type="PROSITE" id="PS50249">
    <property type="entry name" value="MPN"/>
    <property type="match status" value="1"/>
</dbReference>
<evidence type="ECO:0000259" key="6">
    <source>
        <dbReference type="PROSITE" id="PS50249"/>
    </source>
</evidence>
<dbReference type="InterPro" id="IPR028090">
    <property type="entry name" value="JAB_dom_prok"/>
</dbReference>
<sequence>MELVVTRAVIALLRGEAKRAYPNECCGILLGDDAGITNALPARNVHPSPRTHFEIDPQALVDAHRAARSAGPQVLGYYHSHPAGPPYPSSTDRAEAAHDGKVWAIVCEDAIGWWRDAPDGFTELPYPALRA</sequence>
<evidence type="ECO:0000256" key="3">
    <source>
        <dbReference type="ARBA" id="ARBA00022801"/>
    </source>
</evidence>
<dbReference type="InterPro" id="IPR051929">
    <property type="entry name" value="VirAsm_ModProt"/>
</dbReference>
<evidence type="ECO:0000313" key="7">
    <source>
        <dbReference type="EMBL" id="GAA5061492.1"/>
    </source>
</evidence>
<dbReference type="CDD" id="cd08070">
    <property type="entry name" value="MPN_like"/>
    <property type="match status" value="1"/>
</dbReference>
<keyword evidence="3" id="KW-0378">Hydrolase</keyword>
<dbReference type="Gene3D" id="3.40.140.10">
    <property type="entry name" value="Cytidine Deaminase, domain 2"/>
    <property type="match status" value="1"/>
</dbReference>
<evidence type="ECO:0000256" key="5">
    <source>
        <dbReference type="ARBA" id="ARBA00023049"/>
    </source>
</evidence>